<dbReference type="AlphaFoldDB" id="A0A1B6H4N2"/>
<reference evidence="1" key="1">
    <citation type="submission" date="2015-11" db="EMBL/GenBank/DDBJ databases">
        <title>De novo transcriptome assembly of four potential Pierce s Disease insect vectors from Arizona vineyards.</title>
        <authorList>
            <person name="Tassone E.E."/>
        </authorList>
    </citation>
    <scope>NUCLEOTIDE SEQUENCE</scope>
</reference>
<protein>
    <submittedName>
        <fullName evidence="1">Uncharacterized protein</fullName>
    </submittedName>
</protein>
<proteinExistence type="predicted"/>
<accession>A0A1B6H4N2</accession>
<feature type="non-terminal residue" evidence="1">
    <location>
        <position position="112"/>
    </location>
</feature>
<dbReference type="EMBL" id="GECZ01000114">
    <property type="protein sequence ID" value="JAS69655.1"/>
    <property type="molecule type" value="Transcribed_RNA"/>
</dbReference>
<organism evidence="1">
    <name type="scientific">Cuerna arida</name>
    <dbReference type="NCBI Taxonomy" id="1464854"/>
    <lineage>
        <taxon>Eukaryota</taxon>
        <taxon>Metazoa</taxon>
        <taxon>Ecdysozoa</taxon>
        <taxon>Arthropoda</taxon>
        <taxon>Hexapoda</taxon>
        <taxon>Insecta</taxon>
        <taxon>Pterygota</taxon>
        <taxon>Neoptera</taxon>
        <taxon>Paraneoptera</taxon>
        <taxon>Hemiptera</taxon>
        <taxon>Auchenorrhyncha</taxon>
        <taxon>Membracoidea</taxon>
        <taxon>Cicadellidae</taxon>
        <taxon>Cicadellinae</taxon>
        <taxon>Proconiini</taxon>
        <taxon>Cuerna</taxon>
    </lineage>
</organism>
<evidence type="ECO:0000313" key="1">
    <source>
        <dbReference type="EMBL" id="JAS69655.1"/>
    </source>
</evidence>
<name>A0A1B6H4N2_9HEMI</name>
<gene>
    <name evidence="1" type="ORF">g.49055</name>
</gene>
<sequence>MVKPKKTAEEEALKEELLGKMVKFSFDAFDSKKVSLENYLSHFERLCKVKGLGGDHALCTEARKNLLLAYIGANTLRQVENYFLPDSIDDKSLDEVKTALQSLFRPELTIFS</sequence>